<protein>
    <recommendedName>
        <fullName evidence="3">Phage protein</fullName>
    </recommendedName>
</protein>
<dbReference type="STRING" id="1423775.FD03_GL001785"/>
<name>A0A0R1K9K1_9LACO</name>
<dbReference type="AlphaFoldDB" id="A0A0R1K9K1"/>
<keyword evidence="2" id="KW-1185">Reference proteome</keyword>
<dbReference type="PATRIC" id="fig|1423775.4.peg.1821"/>
<dbReference type="OrthoDB" id="2291455at2"/>
<comment type="caution">
    <text evidence="1">The sequence shown here is derived from an EMBL/GenBank/DDBJ whole genome shotgun (WGS) entry which is preliminary data.</text>
</comment>
<dbReference type="Proteomes" id="UP000051248">
    <property type="component" value="Unassembled WGS sequence"/>
</dbReference>
<reference evidence="1 2" key="1">
    <citation type="journal article" date="2015" name="Genome Announc.">
        <title>Expanding the biotechnology potential of lactobacilli through comparative genomics of 213 strains and associated genera.</title>
        <authorList>
            <person name="Sun Z."/>
            <person name="Harris H.M."/>
            <person name="McCann A."/>
            <person name="Guo C."/>
            <person name="Argimon S."/>
            <person name="Zhang W."/>
            <person name="Yang X."/>
            <person name="Jeffery I.B."/>
            <person name="Cooney J.C."/>
            <person name="Kagawa T.F."/>
            <person name="Liu W."/>
            <person name="Song Y."/>
            <person name="Salvetti E."/>
            <person name="Wrobel A."/>
            <person name="Rasinkangas P."/>
            <person name="Parkhill J."/>
            <person name="Rea M.C."/>
            <person name="O'Sullivan O."/>
            <person name="Ritari J."/>
            <person name="Douillard F.P."/>
            <person name="Paul Ross R."/>
            <person name="Yang R."/>
            <person name="Briner A.E."/>
            <person name="Felis G.E."/>
            <person name="de Vos W.M."/>
            <person name="Barrangou R."/>
            <person name="Klaenhammer T.R."/>
            <person name="Caufield P.W."/>
            <person name="Cui Y."/>
            <person name="Zhang H."/>
            <person name="O'Toole P.W."/>
        </authorList>
    </citation>
    <scope>NUCLEOTIDE SEQUENCE [LARGE SCALE GENOMIC DNA]</scope>
    <source>
        <strain evidence="1 2">DSM 19682</strain>
    </source>
</reference>
<evidence type="ECO:0000313" key="1">
    <source>
        <dbReference type="EMBL" id="KRK80366.1"/>
    </source>
</evidence>
<dbReference type="EMBL" id="AZDZ01000003">
    <property type="protein sequence ID" value="KRK80366.1"/>
    <property type="molecule type" value="Genomic_DNA"/>
</dbReference>
<evidence type="ECO:0008006" key="3">
    <source>
        <dbReference type="Google" id="ProtNLM"/>
    </source>
</evidence>
<dbReference type="eggNOG" id="ENOG5030AEJ">
    <property type="taxonomic scope" value="Bacteria"/>
</dbReference>
<accession>A0A0R1K9K1</accession>
<dbReference type="Pfam" id="PF05135">
    <property type="entry name" value="Phage_connect_1"/>
    <property type="match status" value="1"/>
</dbReference>
<organism evidence="1 2">
    <name type="scientific">Companilactobacillus nodensis DSM 19682 = JCM 14932 = NBRC 107160</name>
    <dbReference type="NCBI Taxonomy" id="1423775"/>
    <lineage>
        <taxon>Bacteria</taxon>
        <taxon>Bacillati</taxon>
        <taxon>Bacillota</taxon>
        <taxon>Bacilli</taxon>
        <taxon>Lactobacillales</taxon>
        <taxon>Lactobacillaceae</taxon>
        <taxon>Companilactobacillus</taxon>
    </lineage>
</organism>
<dbReference type="RefSeq" id="WP_025025097.1">
    <property type="nucleotide sequence ID" value="NZ_AZDZ01000003.1"/>
</dbReference>
<gene>
    <name evidence="1" type="ORF">FD03_GL001785</name>
</gene>
<sequence>MSEETQKITVNDSVLANIKVVNDLEDNDPRIPRIEIYIENAVDEIELYLGVDDLDSKLSVAVQKVTQNAITRENYEGTKSVSEEGMSLTFSDTDLDPIQSLLDSYKNSLADNDHRGGVFTFD</sequence>
<proteinExistence type="predicted"/>
<evidence type="ECO:0000313" key="2">
    <source>
        <dbReference type="Proteomes" id="UP000051248"/>
    </source>
</evidence>
<dbReference type="InterPro" id="IPR021146">
    <property type="entry name" value="Phage_gp6-like_head-tail"/>
</dbReference>